<dbReference type="InterPro" id="IPR000884">
    <property type="entry name" value="TSP1_rpt"/>
</dbReference>
<dbReference type="Proteomes" id="UP000267029">
    <property type="component" value="Unassembled WGS sequence"/>
</dbReference>
<gene>
    <name evidence="2" type="ORF">MCOS_LOCUS4512</name>
</gene>
<keyword evidence="3" id="KW-1185">Reference proteome</keyword>
<feature type="transmembrane region" description="Helical" evidence="1">
    <location>
        <begin position="523"/>
        <end position="547"/>
    </location>
</feature>
<dbReference type="PROSITE" id="PS50092">
    <property type="entry name" value="TSP1"/>
    <property type="match status" value="1"/>
</dbReference>
<evidence type="ECO:0008006" key="4">
    <source>
        <dbReference type="Google" id="ProtNLM"/>
    </source>
</evidence>
<dbReference type="OrthoDB" id="6222764at2759"/>
<protein>
    <recommendedName>
        <fullName evidence="4">EGF-like domain-containing protein</fullName>
    </recommendedName>
</protein>
<dbReference type="AlphaFoldDB" id="A0A0R3UC63"/>
<keyword evidence="1" id="KW-0812">Transmembrane</keyword>
<name>A0A0R3UC63_MESCO</name>
<organism evidence="2 3">
    <name type="scientific">Mesocestoides corti</name>
    <name type="common">Flatworm</name>
    <dbReference type="NCBI Taxonomy" id="53468"/>
    <lineage>
        <taxon>Eukaryota</taxon>
        <taxon>Metazoa</taxon>
        <taxon>Spiralia</taxon>
        <taxon>Lophotrochozoa</taxon>
        <taxon>Platyhelminthes</taxon>
        <taxon>Cestoda</taxon>
        <taxon>Eucestoda</taxon>
        <taxon>Cyclophyllidea</taxon>
        <taxon>Mesocestoididae</taxon>
        <taxon>Mesocestoides</taxon>
    </lineage>
</organism>
<keyword evidence="1" id="KW-1133">Transmembrane helix</keyword>
<dbReference type="EMBL" id="UXSR01001769">
    <property type="protein sequence ID" value="VDD78509.1"/>
    <property type="molecule type" value="Genomic_DNA"/>
</dbReference>
<sequence>MDRYEVLPSDLKRARVRTCNSSLSSGDLHVDDDDDNVEETVYTLYTDAAIDDVADLLLQIFVTDNATGLLLDDRELTSADARTDLTTWPPAQRIRYAEFQRPRALLAFFVDLYRVGVELTADCRQSSHFSAKQSECVHFFNGYTHLLAVYTQIICKYLTGTQHFDVDHVCPRLCLPRAAPLWLKGRSLIDDPDMLLLPPTNEAVDVCAQIPFALPGTCKLIGRGVYDNEFKCQCINAAYRWRSEPGAMAIGKFPRCELVAEFDNLEVGETIRVSCNTPERLHFCDPIGSQSADSPFFSPSCYYEASRETIGANLVKVSLWPVCECRSGYSGVTCERRRDVCEDTLVLTSSDASALHGLLGLPEQLTANWLCDANLGGSKCVPDVPSRSNYGYRCECQPGAGRDPRFQGLDNCKTRVQQEFSKFGPPSRCEPGYAGDDCDMTINPWSDWSSWSECFPACGNHRRRLRHRICLGDFGCIGSTQMTKRCSAVECAEFDDSDAEIQVHNLSEFKDNGGFFIPTNSGIFFTTFLLVIPSQIALIALVTWLVIKKDRKRFGL</sequence>
<evidence type="ECO:0000313" key="2">
    <source>
        <dbReference type="EMBL" id="VDD78509.1"/>
    </source>
</evidence>
<dbReference type="Gene3D" id="2.20.100.10">
    <property type="entry name" value="Thrombospondin type-1 (TSP1) repeat"/>
    <property type="match status" value="1"/>
</dbReference>
<dbReference type="SUPFAM" id="SSF82895">
    <property type="entry name" value="TSP-1 type 1 repeat"/>
    <property type="match status" value="1"/>
</dbReference>
<reference evidence="2 3" key="1">
    <citation type="submission" date="2018-10" db="EMBL/GenBank/DDBJ databases">
        <authorList>
            <consortium name="Pathogen Informatics"/>
        </authorList>
    </citation>
    <scope>NUCLEOTIDE SEQUENCE [LARGE SCALE GENOMIC DNA]</scope>
</reference>
<keyword evidence="1" id="KW-0472">Membrane</keyword>
<accession>A0A0R3UC63</accession>
<dbReference type="STRING" id="53468.A0A0R3UC63"/>
<proteinExistence type="predicted"/>
<evidence type="ECO:0000313" key="3">
    <source>
        <dbReference type="Proteomes" id="UP000267029"/>
    </source>
</evidence>
<evidence type="ECO:0000256" key="1">
    <source>
        <dbReference type="SAM" id="Phobius"/>
    </source>
</evidence>
<dbReference type="InterPro" id="IPR036383">
    <property type="entry name" value="TSP1_rpt_sf"/>
</dbReference>